<comment type="caution">
    <text evidence="1">The sequence shown here is derived from an EMBL/GenBank/DDBJ whole genome shotgun (WGS) entry which is preliminary data.</text>
</comment>
<sequence>MRKYVLTDLDGTLLRSDATLSAYSQNLLTRALKEGHVISYATARSYTSSMKVVASVPWNHPVVLYNGALLYDPVNCKVLDGHFLDTAIALRIIEIGRRHGIVPLWFGLDEEAREIVLHEPMTRDGDKQFLASREGDPRFREQPVLTPLPGMRTLMLTYIGLERELEPLRKAAAERLGAEVHLNMMPDRYIRDHYFLEFSDPKANKREGLKLWARHVGACPERIIVYGDNLNDIGLYEAAGCRVAVANAHPVLREMADRIVASNDEDGVACDVERELFDEKNRLSV</sequence>
<dbReference type="RefSeq" id="WP_218100566.1">
    <property type="nucleotide sequence ID" value="NZ_CAJVCE010000012.1"/>
</dbReference>
<gene>
    <name evidence="1" type="primary">yitU</name>
    <name evidence="1" type="ORF">PAECIP111802_04290</name>
</gene>
<proteinExistence type="predicted"/>
<dbReference type="EC" id="3.1.3.104" evidence="1"/>
<dbReference type="PANTHER" id="PTHR10000:SF8">
    <property type="entry name" value="HAD SUPERFAMILY HYDROLASE-LIKE, TYPE 3"/>
    <property type="match status" value="1"/>
</dbReference>
<evidence type="ECO:0000313" key="2">
    <source>
        <dbReference type="Proteomes" id="UP000730618"/>
    </source>
</evidence>
<dbReference type="PANTHER" id="PTHR10000">
    <property type="entry name" value="PHOSPHOSERINE PHOSPHATASE"/>
    <property type="match status" value="1"/>
</dbReference>
<keyword evidence="1" id="KW-0378">Hydrolase</keyword>
<reference evidence="1 2" key="1">
    <citation type="submission" date="2021-06" db="EMBL/GenBank/DDBJ databases">
        <authorList>
            <person name="Criscuolo A."/>
        </authorList>
    </citation>
    <scope>NUCLEOTIDE SEQUENCE [LARGE SCALE GENOMIC DNA]</scope>
    <source>
        <strain evidence="2">CIP 111802</strain>
    </source>
</reference>
<name>A0ABM8VLL1_9BACL</name>
<dbReference type="Pfam" id="PF08282">
    <property type="entry name" value="Hydrolase_3"/>
    <property type="match status" value="1"/>
</dbReference>
<accession>A0ABM8VLL1</accession>
<organism evidence="1 2">
    <name type="scientific">Paenibacillus allorhizosphaerae</name>
    <dbReference type="NCBI Taxonomy" id="2849866"/>
    <lineage>
        <taxon>Bacteria</taxon>
        <taxon>Bacillati</taxon>
        <taxon>Bacillota</taxon>
        <taxon>Bacilli</taxon>
        <taxon>Bacillales</taxon>
        <taxon>Paenibacillaceae</taxon>
        <taxon>Paenibacillus</taxon>
    </lineage>
</organism>
<dbReference type="EMBL" id="CAJVCE010000012">
    <property type="protein sequence ID" value="CAG7648683.1"/>
    <property type="molecule type" value="Genomic_DNA"/>
</dbReference>
<dbReference type="Proteomes" id="UP000730618">
    <property type="component" value="Unassembled WGS sequence"/>
</dbReference>
<dbReference type="GO" id="GO:0043726">
    <property type="term" value="F:5-amino-6-(5-phosphoribitylamino)uracil phosphatase activity"/>
    <property type="evidence" value="ECO:0007669"/>
    <property type="project" value="UniProtKB-EC"/>
</dbReference>
<evidence type="ECO:0000313" key="1">
    <source>
        <dbReference type="EMBL" id="CAG7648683.1"/>
    </source>
</evidence>
<protein>
    <submittedName>
        <fullName evidence="1">5-amino-6-(5-phospho-D-ribitylamino)uracil phosphatase YitU</fullName>
        <ecNumber evidence="1">3.1.3.104</ecNumber>
    </submittedName>
</protein>
<keyword evidence="2" id="KW-1185">Reference proteome</keyword>